<comment type="caution">
    <text evidence="1">The sequence shown here is derived from an EMBL/GenBank/DDBJ whole genome shotgun (WGS) entry which is preliminary data.</text>
</comment>
<dbReference type="AlphaFoldDB" id="A0A415S1L8"/>
<organism evidence="1 2">
    <name type="scientific">Mediterraneibacter gnavus</name>
    <name type="common">Ruminococcus gnavus</name>
    <dbReference type="NCBI Taxonomy" id="33038"/>
    <lineage>
        <taxon>Bacteria</taxon>
        <taxon>Bacillati</taxon>
        <taxon>Bacillota</taxon>
        <taxon>Clostridia</taxon>
        <taxon>Lachnospirales</taxon>
        <taxon>Lachnospiraceae</taxon>
        <taxon>Mediterraneibacter</taxon>
    </lineage>
</organism>
<accession>A0A415S1L8</accession>
<gene>
    <name evidence="1" type="ORF">DWZ50_18570</name>
</gene>
<dbReference type="PANTHER" id="PTHR35004">
    <property type="entry name" value="TRANSPOSASE RV3428C-RELATED"/>
    <property type="match status" value="1"/>
</dbReference>
<dbReference type="PANTHER" id="PTHR35004:SF8">
    <property type="entry name" value="TRANSPOSASE RV3428C-RELATED"/>
    <property type="match status" value="1"/>
</dbReference>
<evidence type="ECO:0000313" key="2">
    <source>
        <dbReference type="Proteomes" id="UP000285610"/>
    </source>
</evidence>
<sequence length="269" mass="31117">MLDYKSIIIKRYALGLSYKELAEEFSASKSGINDFIRAFERCEKLSYPLPEGITNYAIYELVYGHEPGTNRRNDGYEQPDFPTIFKQMNERKNMTLVYLWSRYQKDCIAKAAKPYQYRQFCELYGRWCRENCETLHIQAVIGQKMEVDFAGKTFELIDKLTGEITTIVVFVAVLPYSQYIYAEGMVSSCEPQWIEVNNHALAYFGGVPTIVVCDNCKQAVSANKDWIDPDLNKDYAAWADHNHTVILPAKVRKPKCYRRKNVIGNSMKD</sequence>
<dbReference type="Proteomes" id="UP000285610">
    <property type="component" value="Unassembled WGS sequence"/>
</dbReference>
<name>A0A415S1L8_MEDGN</name>
<feature type="non-terminal residue" evidence="1">
    <location>
        <position position="269"/>
    </location>
</feature>
<dbReference type="EMBL" id="QRQE01000077">
    <property type="protein sequence ID" value="RHM68957.1"/>
    <property type="molecule type" value="Genomic_DNA"/>
</dbReference>
<evidence type="ECO:0000313" key="1">
    <source>
        <dbReference type="EMBL" id="RHM68957.1"/>
    </source>
</evidence>
<protein>
    <submittedName>
        <fullName evidence="1">Uncharacterized protein</fullName>
    </submittedName>
</protein>
<reference evidence="1 2" key="1">
    <citation type="submission" date="2018-08" db="EMBL/GenBank/DDBJ databases">
        <title>A genome reference for cultivated species of the human gut microbiota.</title>
        <authorList>
            <person name="Zou Y."/>
            <person name="Xue W."/>
            <person name="Luo G."/>
        </authorList>
    </citation>
    <scope>NUCLEOTIDE SEQUENCE [LARGE SCALE GENOMIC DNA]</scope>
    <source>
        <strain evidence="1 2">AF33-12</strain>
    </source>
</reference>
<proteinExistence type="predicted"/>